<evidence type="ECO:0000313" key="2">
    <source>
        <dbReference type="Proteomes" id="UP000255518"/>
    </source>
</evidence>
<sequence length="287" mass="31495">MWLNSRSFTICWCLPHARGGVSIIPIAQHFDGESSPRTWGCFYRRDTGSFQLNVFPTHVGVFPAAAVTPPGATCLPHARGGVSTDLRQLGETMTSSPRTWGVFLHSRKQNLRLIRLPHARGGVSGRRDLEIEQHESSPRTWGCFLAQHRPDPLPRVFPTHVGVFPPAFSKGMAAMCLPHARGGVSDGAGLRLPGQGASPRTWGCFHTSLRRGRTQYVFPTHVGVFLRRLIAVMISGSLPHARGGVSGIHDAPYQRGHSFCLHHVRGVFLVRGLPALAYWSLPYTCGT</sequence>
<organism evidence="1 2">
    <name type="scientific">Klebsiella pneumoniae</name>
    <dbReference type="NCBI Taxonomy" id="573"/>
    <lineage>
        <taxon>Bacteria</taxon>
        <taxon>Pseudomonadati</taxon>
        <taxon>Pseudomonadota</taxon>
        <taxon>Gammaproteobacteria</taxon>
        <taxon>Enterobacterales</taxon>
        <taxon>Enterobacteriaceae</taxon>
        <taxon>Klebsiella/Raoultella group</taxon>
        <taxon>Klebsiella</taxon>
        <taxon>Klebsiella pneumoniae complex</taxon>
    </lineage>
</organism>
<dbReference type="AntiFam" id="ANF00006">
    <property type="entry name" value="Translation of CRISPR region"/>
</dbReference>
<accession>A0A377V1M4</accession>
<dbReference type="AntiFam" id="ANF00057">
    <property type="entry name" value="Translation of E. coli type CRISPR repeat"/>
</dbReference>
<gene>
    <name evidence="1" type="ORF">NCTC13443_04390</name>
</gene>
<dbReference type="EMBL" id="UGKT01000001">
    <property type="protein sequence ID" value="STT04145.1"/>
    <property type="molecule type" value="Genomic_DNA"/>
</dbReference>
<reference evidence="1 2" key="1">
    <citation type="submission" date="2018-06" db="EMBL/GenBank/DDBJ databases">
        <authorList>
            <consortium name="Pathogen Informatics"/>
            <person name="Doyle S."/>
        </authorList>
    </citation>
    <scope>NUCLEOTIDE SEQUENCE [LARGE SCALE GENOMIC DNA]</scope>
    <source>
        <strain evidence="1 2">NCTC13443</strain>
    </source>
</reference>
<name>A0A377V1M4_KLEPN</name>
<protein>
    <submittedName>
        <fullName evidence="1">Domain of uncharacterized function (DUF2825)</fullName>
    </submittedName>
</protein>
<dbReference type="AlphaFoldDB" id="A0A377V1M4"/>
<evidence type="ECO:0000313" key="1">
    <source>
        <dbReference type="EMBL" id="STT04145.1"/>
    </source>
</evidence>
<proteinExistence type="predicted"/>
<dbReference type="Proteomes" id="UP000255518">
    <property type="component" value="Unassembled WGS sequence"/>
</dbReference>